<organism evidence="2 3">
    <name type="scientific">Acidipropionibacterium jensenii</name>
    <dbReference type="NCBI Taxonomy" id="1749"/>
    <lineage>
        <taxon>Bacteria</taxon>
        <taxon>Bacillati</taxon>
        <taxon>Actinomycetota</taxon>
        <taxon>Actinomycetes</taxon>
        <taxon>Propionibacteriales</taxon>
        <taxon>Propionibacteriaceae</taxon>
        <taxon>Acidipropionibacterium</taxon>
    </lineage>
</organism>
<proteinExistence type="predicted"/>
<dbReference type="EMBL" id="CP025570">
    <property type="protein sequence ID" value="AZZ39962.1"/>
    <property type="molecule type" value="Genomic_DNA"/>
</dbReference>
<name>A0A3T0S0V4_9ACTN</name>
<evidence type="ECO:0000313" key="3">
    <source>
        <dbReference type="Proteomes" id="UP000285875"/>
    </source>
</evidence>
<dbReference type="Proteomes" id="UP000285875">
    <property type="component" value="Chromosome"/>
</dbReference>
<feature type="compositionally biased region" description="Polar residues" evidence="1">
    <location>
        <begin position="118"/>
        <end position="131"/>
    </location>
</feature>
<accession>A0A3T0S0V4</accession>
<evidence type="ECO:0000256" key="1">
    <source>
        <dbReference type="SAM" id="MobiDB-lite"/>
    </source>
</evidence>
<sequence length="174" mass="17678">MKTLKLVLIVLGAVALGVGLYMTISVGMAMDTIMAAARSSSGGAGLTDPTSTIWTVAGVSLACGLLIGLGVGLPRQTNSSVRKATLRGAAEQRERSIRDSALRQGGAGIQPPTGEPNARTTVESIPTTGEKSASEKPAPELGGAESGAPEDRQLTAGDDQSPRDDDAAGPEHTR</sequence>
<feature type="compositionally biased region" description="Basic and acidic residues" evidence="1">
    <location>
        <begin position="90"/>
        <end position="101"/>
    </location>
</feature>
<feature type="region of interest" description="Disordered" evidence="1">
    <location>
        <begin position="78"/>
        <end position="174"/>
    </location>
</feature>
<protein>
    <submittedName>
        <fullName evidence="2">Uncharacterized protein</fullName>
    </submittedName>
</protein>
<feature type="compositionally biased region" description="Basic and acidic residues" evidence="1">
    <location>
        <begin position="160"/>
        <end position="174"/>
    </location>
</feature>
<evidence type="ECO:0000313" key="2">
    <source>
        <dbReference type="EMBL" id="AZZ39962.1"/>
    </source>
</evidence>
<reference evidence="3" key="1">
    <citation type="submission" date="2017-12" db="EMBL/GenBank/DDBJ databases">
        <title>Whole genome sequencing of Acidipropionibacterium jensenii strains JS279 and JS280.</title>
        <authorList>
            <person name="Deptula P."/>
            <person name="Laine P."/>
            <person name="Smolander O.-P."/>
            <person name="Paulin L."/>
            <person name="Auvinen P."/>
            <person name="Varmanen P."/>
        </authorList>
    </citation>
    <scope>NUCLEOTIDE SEQUENCE [LARGE SCALE GENOMIC DNA]</scope>
    <source>
        <strain evidence="3">JS280</strain>
    </source>
</reference>
<dbReference type="AlphaFoldDB" id="A0A3T0S0V4"/>
<dbReference type="KEGG" id="aji:C0Z10_09565"/>
<gene>
    <name evidence="2" type="ORF">C0Z10_09565</name>
</gene>